<dbReference type="EMBL" id="BSPV01000003">
    <property type="protein sequence ID" value="GLT13817.1"/>
    <property type="molecule type" value="Genomic_DNA"/>
</dbReference>
<evidence type="ECO:0008006" key="6">
    <source>
        <dbReference type="Google" id="ProtNLM"/>
    </source>
</evidence>
<dbReference type="Proteomes" id="UP000319828">
    <property type="component" value="Unassembled WGS sequence"/>
</dbReference>
<keyword evidence="5" id="KW-1185">Reference proteome</keyword>
<evidence type="ECO:0000313" key="2">
    <source>
        <dbReference type="EMBL" id="GLT13817.1"/>
    </source>
</evidence>
<evidence type="ECO:0000313" key="5">
    <source>
        <dbReference type="Proteomes" id="UP001157156"/>
    </source>
</evidence>
<name>A0A557P9T9_9VIBR</name>
<reference evidence="3 4" key="3">
    <citation type="submission" date="2019-07" db="EMBL/GenBank/DDBJ databases">
        <title>The draft genome sequence of Vibrio algivorus M1486.</title>
        <authorList>
            <person name="Meng X."/>
        </authorList>
    </citation>
    <scope>NUCLEOTIDE SEQUENCE [LARGE SCALE GENOMIC DNA]</scope>
    <source>
        <strain evidence="3 4">M1486</strain>
    </source>
</reference>
<dbReference type="AlphaFoldDB" id="A0A557P9T9"/>
<sequence>MKSNNQSYRRLLFLCSLLVTGFNVNAEEQETELQDMSDPLAVFTQLGAGVTDKGLNLKVGQTYDTGNASTAGMNIIELKGILGESLGWSGNSGRDDSIDSFRWRNFSVNLENGRAQQLDINYNVEANPLVAEQSADISYSMIQALPEVAGFQFYPLAGIGASVGNNAIDDPEATGSNRVDEGYSLMGTYGLVGMYSKFKVTDKIWLNYNPMWLTTISGSDNYMDNYYGKDQSHLMTHEFAASYQFTPRFNVRYFANWNENTDFIKGDHRIEFNYQI</sequence>
<dbReference type="Proteomes" id="UP001157156">
    <property type="component" value="Unassembled WGS sequence"/>
</dbReference>
<proteinExistence type="predicted"/>
<gene>
    <name evidence="3" type="ORF">FOF44_07395</name>
    <name evidence="2" type="ORF">GCM10007931_07910</name>
</gene>
<dbReference type="EMBL" id="VMKJ01000010">
    <property type="protein sequence ID" value="TVO37424.1"/>
    <property type="molecule type" value="Genomic_DNA"/>
</dbReference>
<feature type="signal peptide" evidence="1">
    <location>
        <begin position="1"/>
        <end position="26"/>
    </location>
</feature>
<reference evidence="2" key="4">
    <citation type="submission" date="2023-01" db="EMBL/GenBank/DDBJ databases">
        <title>Draft genome sequence of Vibrio algivorus strain NBRC 111146.</title>
        <authorList>
            <person name="Sun Q."/>
            <person name="Mori K."/>
        </authorList>
    </citation>
    <scope>NUCLEOTIDE SEQUENCE</scope>
    <source>
        <strain evidence="2">NBRC 111146</strain>
    </source>
</reference>
<organism evidence="3 4">
    <name type="scientific">Vibrio algivorus</name>
    <dbReference type="NCBI Taxonomy" id="1667024"/>
    <lineage>
        <taxon>Bacteria</taxon>
        <taxon>Pseudomonadati</taxon>
        <taxon>Pseudomonadota</taxon>
        <taxon>Gammaproteobacteria</taxon>
        <taxon>Vibrionales</taxon>
        <taxon>Vibrionaceae</taxon>
        <taxon>Vibrio</taxon>
    </lineage>
</organism>
<dbReference type="OrthoDB" id="5291732at2"/>
<accession>A0A557P9T9</accession>
<evidence type="ECO:0000256" key="1">
    <source>
        <dbReference type="SAM" id="SignalP"/>
    </source>
</evidence>
<feature type="chain" id="PRO_5021845098" description="Porin" evidence="1">
    <location>
        <begin position="27"/>
        <end position="276"/>
    </location>
</feature>
<comment type="caution">
    <text evidence="3">The sequence shown here is derived from an EMBL/GenBank/DDBJ whole genome shotgun (WGS) entry which is preliminary data.</text>
</comment>
<dbReference type="RefSeq" id="WP_089124200.1">
    <property type="nucleotide sequence ID" value="NZ_BSPV01000003.1"/>
</dbReference>
<keyword evidence="1" id="KW-0732">Signal</keyword>
<reference evidence="2" key="1">
    <citation type="journal article" date="2014" name="Int. J. Syst. Evol. Microbiol.">
        <title>Complete genome of a new Firmicutes species belonging to the dominant human colonic microbiota ('Ruminococcus bicirculans') reveals two chromosomes and a selective capacity to utilize plant glucans.</title>
        <authorList>
            <consortium name="NISC Comparative Sequencing Program"/>
            <person name="Wegmann U."/>
            <person name="Louis P."/>
            <person name="Goesmann A."/>
            <person name="Henrissat B."/>
            <person name="Duncan S.H."/>
            <person name="Flint H.J."/>
        </authorList>
    </citation>
    <scope>NUCLEOTIDE SEQUENCE</scope>
    <source>
        <strain evidence="2">NBRC 111146</strain>
    </source>
</reference>
<evidence type="ECO:0000313" key="4">
    <source>
        <dbReference type="Proteomes" id="UP000319828"/>
    </source>
</evidence>
<protein>
    <recommendedName>
        <fullName evidence="6">Porin</fullName>
    </recommendedName>
</protein>
<reference evidence="5" key="2">
    <citation type="journal article" date="2019" name="Int. J. Syst. Evol. Microbiol.">
        <title>The Global Catalogue of Microorganisms (GCM) 10K type strain sequencing project: providing services to taxonomists for standard genome sequencing and annotation.</title>
        <authorList>
            <consortium name="The Broad Institute Genomics Platform"/>
            <consortium name="The Broad Institute Genome Sequencing Center for Infectious Disease"/>
            <person name="Wu L."/>
            <person name="Ma J."/>
        </authorList>
    </citation>
    <scope>NUCLEOTIDE SEQUENCE [LARGE SCALE GENOMIC DNA]</scope>
    <source>
        <strain evidence="5">NBRC 111146</strain>
    </source>
</reference>
<evidence type="ECO:0000313" key="3">
    <source>
        <dbReference type="EMBL" id="TVO37424.1"/>
    </source>
</evidence>